<accession>A0A5C7HFC5</accession>
<dbReference type="AlphaFoldDB" id="A0A5C7HFC5"/>
<organism evidence="1 2">
    <name type="scientific">Acer yangbiense</name>
    <dbReference type="NCBI Taxonomy" id="1000413"/>
    <lineage>
        <taxon>Eukaryota</taxon>
        <taxon>Viridiplantae</taxon>
        <taxon>Streptophyta</taxon>
        <taxon>Embryophyta</taxon>
        <taxon>Tracheophyta</taxon>
        <taxon>Spermatophyta</taxon>
        <taxon>Magnoliopsida</taxon>
        <taxon>eudicotyledons</taxon>
        <taxon>Gunneridae</taxon>
        <taxon>Pentapetalae</taxon>
        <taxon>rosids</taxon>
        <taxon>malvids</taxon>
        <taxon>Sapindales</taxon>
        <taxon>Sapindaceae</taxon>
        <taxon>Hippocastanoideae</taxon>
        <taxon>Acereae</taxon>
        <taxon>Acer</taxon>
    </lineage>
</organism>
<dbReference type="Proteomes" id="UP000323000">
    <property type="component" value="Chromosome 9"/>
</dbReference>
<sequence>MSIERQLEGYKILVGCSLSRSNHVDKLESGFETHKLVVQWFPCVYVLLGVGCTDTRRYSQLASDQQIKTGLTMTSSTVEACLLKNSFIAMYRILPMRRPFRQGCRSLFINMPHKHLWKLR</sequence>
<protein>
    <submittedName>
        <fullName evidence="1">Uncharacterized protein</fullName>
    </submittedName>
</protein>
<evidence type="ECO:0000313" key="2">
    <source>
        <dbReference type="Proteomes" id="UP000323000"/>
    </source>
</evidence>
<name>A0A5C7HFC5_9ROSI</name>
<comment type="caution">
    <text evidence="1">The sequence shown here is derived from an EMBL/GenBank/DDBJ whole genome shotgun (WGS) entry which is preliminary data.</text>
</comment>
<gene>
    <name evidence="1" type="ORF">EZV62_020152</name>
</gene>
<evidence type="ECO:0000313" key="1">
    <source>
        <dbReference type="EMBL" id="TXG54896.1"/>
    </source>
</evidence>
<dbReference type="EMBL" id="VAHF01000009">
    <property type="protein sequence ID" value="TXG54896.1"/>
    <property type="molecule type" value="Genomic_DNA"/>
</dbReference>
<reference evidence="2" key="1">
    <citation type="journal article" date="2019" name="Gigascience">
        <title>De novo genome assembly of the endangered Acer yangbiense, a plant species with extremely small populations endemic to Yunnan Province, China.</title>
        <authorList>
            <person name="Yang J."/>
            <person name="Wariss H.M."/>
            <person name="Tao L."/>
            <person name="Zhang R."/>
            <person name="Yun Q."/>
            <person name="Hollingsworth P."/>
            <person name="Dao Z."/>
            <person name="Luo G."/>
            <person name="Guo H."/>
            <person name="Ma Y."/>
            <person name="Sun W."/>
        </authorList>
    </citation>
    <scope>NUCLEOTIDE SEQUENCE [LARGE SCALE GENOMIC DNA]</scope>
    <source>
        <strain evidence="2">cv. Malutang</strain>
    </source>
</reference>
<proteinExistence type="predicted"/>
<keyword evidence="2" id="KW-1185">Reference proteome</keyword>